<keyword evidence="2" id="KW-0175">Coiled coil</keyword>
<dbReference type="SMART" id="SM00267">
    <property type="entry name" value="GGDEF"/>
    <property type="match status" value="1"/>
</dbReference>
<dbReference type="CDD" id="cd01948">
    <property type="entry name" value="EAL"/>
    <property type="match status" value="1"/>
</dbReference>
<dbReference type="Gene3D" id="3.20.20.450">
    <property type="entry name" value="EAL domain"/>
    <property type="match status" value="1"/>
</dbReference>
<dbReference type="SUPFAM" id="SSF52172">
    <property type="entry name" value="CheY-like"/>
    <property type="match status" value="1"/>
</dbReference>
<dbReference type="NCBIfam" id="TIGR00254">
    <property type="entry name" value="GGDEF"/>
    <property type="match status" value="1"/>
</dbReference>
<dbReference type="PANTHER" id="PTHR33121:SF70">
    <property type="entry name" value="SIGNALING PROTEIN YKOW"/>
    <property type="match status" value="1"/>
</dbReference>
<evidence type="ECO:0000259" key="5">
    <source>
        <dbReference type="PROSITE" id="PS50887"/>
    </source>
</evidence>
<dbReference type="EMBL" id="JBHFNT010000206">
    <property type="protein sequence ID" value="MFB2837324.1"/>
    <property type="molecule type" value="Genomic_DNA"/>
</dbReference>
<evidence type="ECO:0000313" key="6">
    <source>
        <dbReference type="EMBL" id="MFB2837324.1"/>
    </source>
</evidence>
<dbReference type="InterPro" id="IPR011006">
    <property type="entry name" value="CheY-like_superfamily"/>
</dbReference>
<evidence type="ECO:0000256" key="2">
    <source>
        <dbReference type="SAM" id="Coils"/>
    </source>
</evidence>
<dbReference type="SMART" id="SM00448">
    <property type="entry name" value="REC"/>
    <property type="match status" value="1"/>
</dbReference>
<dbReference type="Pfam" id="PF00072">
    <property type="entry name" value="Response_reg"/>
    <property type="match status" value="1"/>
</dbReference>
<dbReference type="PANTHER" id="PTHR33121">
    <property type="entry name" value="CYCLIC DI-GMP PHOSPHODIESTERASE PDEF"/>
    <property type="match status" value="1"/>
</dbReference>
<dbReference type="InterPro" id="IPR029787">
    <property type="entry name" value="Nucleotide_cyclase"/>
</dbReference>
<name>A0ABV4WQF9_9CYAN</name>
<protein>
    <submittedName>
        <fullName evidence="6">EAL domain-containing protein</fullName>
    </submittedName>
</protein>
<dbReference type="InterPro" id="IPR050706">
    <property type="entry name" value="Cyclic-di-GMP_PDE-like"/>
</dbReference>
<dbReference type="InterPro" id="IPR001633">
    <property type="entry name" value="EAL_dom"/>
</dbReference>
<feature type="domain" description="EAL" evidence="4">
    <location>
        <begin position="361"/>
        <end position="617"/>
    </location>
</feature>
<dbReference type="Proteomes" id="UP001576780">
    <property type="component" value="Unassembled WGS sequence"/>
</dbReference>
<dbReference type="PROSITE" id="PS50110">
    <property type="entry name" value="RESPONSE_REGULATORY"/>
    <property type="match status" value="1"/>
</dbReference>
<dbReference type="InterPro" id="IPR001789">
    <property type="entry name" value="Sig_transdc_resp-reg_receiver"/>
</dbReference>
<dbReference type="PROSITE" id="PS50883">
    <property type="entry name" value="EAL"/>
    <property type="match status" value="1"/>
</dbReference>
<evidence type="ECO:0000259" key="4">
    <source>
        <dbReference type="PROSITE" id="PS50883"/>
    </source>
</evidence>
<evidence type="ECO:0000259" key="3">
    <source>
        <dbReference type="PROSITE" id="PS50110"/>
    </source>
</evidence>
<dbReference type="Gene3D" id="3.40.50.2300">
    <property type="match status" value="1"/>
</dbReference>
<dbReference type="SMART" id="SM00052">
    <property type="entry name" value="EAL"/>
    <property type="match status" value="1"/>
</dbReference>
<organism evidence="6 7">
    <name type="scientific">Floridaenema evergladense BLCC-F167</name>
    <dbReference type="NCBI Taxonomy" id="3153639"/>
    <lineage>
        <taxon>Bacteria</taxon>
        <taxon>Bacillati</taxon>
        <taxon>Cyanobacteriota</taxon>
        <taxon>Cyanophyceae</taxon>
        <taxon>Oscillatoriophycideae</taxon>
        <taxon>Aerosakkonematales</taxon>
        <taxon>Aerosakkonemataceae</taxon>
        <taxon>Floridanema</taxon>
        <taxon>Floridanema evergladense</taxon>
    </lineage>
</organism>
<dbReference type="SUPFAM" id="SSF141868">
    <property type="entry name" value="EAL domain-like"/>
    <property type="match status" value="1"/>
</dbReference>
<dbReference type="Pfam" id="PF00563">
    <property type="entry name" value="EAL"/>
    <property type="match status" value="1"/>
</dbReference>
<keyword evidence="1" id="KW-0597">Phosphoprotein</keyword>
<comment type="caution">
    <text evidence="6">The sequence shown here is derived from an EMBL/GenBank/DDBJ whole genome shotgun (WGS) entry which is preliminary data.</text>
</comment>
<gene>
    <name evidence="6" type="ORF">ACE1CA_22585</name>
</gene>
<feature type="domain" description="GGDEF" evidence="5">
    <location>
        <begin position="219"/>
        <end position="352"/>
    </location>
</feature>
<dbReference type="CDD" id="cd01949">
    <property type="entry name" value="GGDEF"/>
    <property type="match status" value="1"/>
</dbReference>
<dbReference type="CDD" id="cd19920">
    <property type="entry name" value="REC_PA4781-like"/>
    <property type="match status" value="1"/>
</dbReference>
<accession>A0ABV4WQF9</accession>
<evidence type="ECO:0000313" key="7">
    <source>
        <dbReference type="Proteomes" id="UP001576780"/>
    </source>
</evidence>
<dbReference type="InterPro" id="IPR035919">
    <property type="entry name" value="EAL_sf"/>
</dbReference>
<keyword evidence="7" id="KW-1185">Reference proteome</keyword>
<dbReference type="InterPro" id="IPR000160">
    <property type="entry name" value="GGDEF_dom"/>
</dbReference>
<dbReference type="PROSITE" id="PS50887">
    <property type="entry name" value="GGDEF"/>
    <property type="match status" value="1"/>
</dbReference>
<proteinExistence type="predicted"/>
<dbReference type="SUPFAM" id="SSF55073">
    <property type="entry name" value="Nucleotide cyclase"/>
    <property type="match status" value="1"/>
</dbReference>
<feature type="domain" description="Response regulatory" evidence="3">
    <location>
        <begin position="6"/>
        <end position="122"/>
    </location>
</feature>
<sequence>MHEPSLILIVDDNPNNIKVIFNFLKQSGFKVLVANNGQDALKKLEQVSPDLILLDVMMPIINGFEVCRRLKLNPATQDIPIIFMTALSEVTDKVKGLTLGAVDYITKPIEQEELLSRVRLHLKLRSLTLTLQIKNSHLTQEIAARQAAEAKLQQLNQELEQRVAQRTQELEKALKELQIREEKLSYEASHDMLTGLFNRSWLVEYLTRIIKVNQLNPQNDCTVFFLDLDGFKNINDSFGHLIGDEVLKCVTNRLQTHLGSQAKIARLGGDEFFISLEKPGKMTEITELAQSLLKFLQNPLKINNYRISLSGSIGIIPSIVGYEKPSNILRDVDIAMYQAKQAGKGCYTILTSQMQFQALERMQIEVELQEALEREEFCLYYQPIFSLKTEELVGFEALVRWQHPKKGFLQPSAFITVAEETGLIEAIDFQSLKIACQQIEEWKNTVKVNFPLVVNVNFSARQFHKQEVVEQIKEIYCQAKLDPGVIKIEITETAFLEAISTAKHILEQIHSDGIQICVDDFGTGYSSLSRLHTFPAETLKIDRSFINLLDDKVEGITIVSTIISLAHNLGMDVVAEGIETKKQLEKLKELGCEFGQGFLFSQPLPSKEATELLAKYVPIRI</sequence>
<reference evidence="6 7" key="1">
    <citation type="submission" date="2024-09" db="EMBL/GenBank/DDBJ databases">
        <title>Floridaenema gen nov. (Aerosakkonemataceae, Aerosakkonematales ord. nov., Cyanobacteria) from benthic tropical and subtropical fresh waters, with the description of four new species.</title>
        <authorList>
            <person name="Moretto J.A."/>
            <person name="Berthold D.E."/>
            <person name="Lefler F.W."/>
            <person name="Huang I.-S."/>
            <person name="Laughinghouse H. IV."/>
        </authorList>
    </citation>
    <scope>NUCLEOTIDE SEQUENCE [LARGE SCALE GENOMIC DNA]</scope>
    <source>
        <strain evidence="6 7">BLCC-F167</strain>
    </source>
</reference>
<feature type="modified residue" description="4-aspartylphosphate" evidence="1">
    <location>
        <position position="55"/>
    </location>
</feature>
<dbReference type="RefSeq" id="WP_413279676.1">
    <property type="nucleotide sequence ID" value="NZ_JBHFNT010000206.1"/>
</dbReference>
<feature type="coiled-coil region" evidence="2">
    <location>
        <begin position="138"/>
        <end position="187"/>
    </location>
</feature>
<dbReference type="InterPro" id="IPR043128">
    <property type="entry name" value="Rev_trsase/Diguanyl_cyclase"/>
</dbReference>
<dbReference type="Gene3D" id="3.30.70.270">
    <property type="match status" value="1"/>
</dbReference>
<dbReference type="Pfam" id="PF00990">
    <property type="entry name" value="GGDEF"/>
    <property type="match status" value="1"/>
</dbReference>
<evidence type="ECO:0000256" key="1">
    <source>
        <dbReference type="PROSITE-ProRule" id="PRU00169"/>
    </source>
</evidence>